<proteinExistence type="inferred from homology"/>
<dbReference type="STRING" id="314283.MED297_14835"/>
<keyword evidence="16" id="KW-1185">Reference proteome</keyword>
<dbReference type="Gene3D" id="3.30.450.20">
    <property type="entry name" value="PAS domain"/>
    <property type="match status" value="2"/>
</dbReference>
<protein>
    <submittedName>
        <fullName evidence="15">Methyl-accepting chemotaxis protein</fullName>
    </submittedName>
</protein>
<keyword evidence="6 12" id="KW-0472">Membrane</keyword>
<feature type="compositionally biased region" description="Polar residues" evidence="11">
    <location>
        <begin position="410"/>
        <end position="421"/>
    </location>
</feature>
<evidence type="ECO:0000256" key="11">
    <source>
        <dbReference type="SAM" id="MobiDB-lite"/>
    </source>
</evidence>
<dbReference type="GO" id="GO:0007165">
    <property type="term" value="P:signal transduction"/>
    <property type="evidence" value="ECO:0007669"/>
    <property type="project" value="UniProtKB-KW"/>
</dbReference>
<evidence type="ECO:0000256" key="10">
    <source>
        <dbReference type="SAM" id="Coils"/>
    </source>
</evidence>
<dbReference type="FunFam" id="1.10.287.950:FF:000001">
    <property type="entry name" value="Methyl-accepting chemotaxis sensory transducer"/>
    <property type="match status" value="1"/>
</dbReference>
<dbReference type="InterPro" id="IPR029151">
    <property type="entry name" value="Sensor-like_sf"/>
</dbReference>
<dbReference type="HOGENOM" id="CLU_000445_107_19_6"/>
<dbReference type="GO" id="GO:0005886">
    <property type="term" value="C:plasma membrane"/>
    <property type="evidence" value="ECO:0007669"/>
    <property type="project" value="UniProtKB-SubCell"/>
</dbReference>
<dbReference type="Pfam" id="PF02743">
    <property type="entry name" value="dCache_1"/>
    <property type="match status" value="1"/>
</dbReference>
<feature type="domain" description="Methyl-accepting transducer" evidence="13">
    <location>
        <begin position="343"/>
        <end position="579"/>
    </location>
</feature>
<dbReference type="EMBL" id="AAOE01000024">
    <property type="protein sequence ID" value="EAR08224.1"/>
    <property type="molecule type" value="Genomic_DNA"/>
</dbReference>
<evidence type="ECO:0000259" key="13">
    <source>
        <dbReference type="PROSITE" id="PS50111"/>
    </source>
</evidence>
<accession>A4BI81</accession>
<keyword evidence="3" id="KW-0145">Chemotaxis</keyword>
<dbReference type="RefSeq" id="WP_008043017.1">
    <property type="nucleotide sequence ID" value="NZ_CH724149.1"/>
</dbReference>
<feature type="transmembrane region" description="Helical" evidence="12">
    <location>
        <begin position="265"/>
        <end position="287"/>
    </location>
</feature>
<evidence type="ECO:0000256" key="5">
    <source>
        <dbReference type="ARBA" id="ARBA00022989"/>
    </source>
</evidence>
<dbReference type="Proteomes" id="UP000005953">
    <property type="component" value="Unassembled WGS sequence"/>
</dbReference>
<name>A4BI81_9GAMM</name>
<dbReference type="SMART" id="SM00304">
    <property type="entry name" value="HAMP"/>
    <property type="match status" value="1"/>
</dbReference>
<feature type="region of interest" description="Disordered" evidence="11">
    <location>
        <begin position="387"/>
        <end position="421"/>
    </location>
</feature>
<evidence type="ECO:0000256" key="3">
    <source>
        <dbReference type="ARBA" id="ARBA00022500"/>
    </source>
</evidence>
<dbReference type="SMART" id="SM00283">
    <property type="entry name" value="MA"/>
    <property type="match status" value="1"/>
</dbReference>
<evidence type="ECO:0000256" key="6">
    <source>
        <dbReference type="ARBA" id="ARBA00023136"/>
    </source>
</evidence>
<evidence type="ECO:0000256" key="8">
    <source>
        <dbReference type="ARBA" id="ARBA00029447"/>
    </source>
</evidence>
<comment type="caution">
    <text evidence="15">The sequence shown here is derived from an EMBL/GenBank/DDBJ whole genome shotgun (WGS) entry which is preliminary data.</text>
</comment>
<dbReference type="PROSITE" id="PS50111">
    <property type="entry name" value="CHEMOTAXIS_TRANSDUC_2"/>
    <property type="match status" value="1"/>
</dbReference>
<evidence type="ECO:0000313" key="16">
    <source>
        <dbReference type="Proteomes" id="UP000005953"/>
    </source>
</evidence>
<gene>
    <name evidence="15" type="ORF">MED297_14835</name>
</gene>
<feature type="coiled-coil region" evidence="10">
    <location>
        <begin position="557"/>
        <end position="584"/>
    </location>
</feature>
<evidence type="ECO:0000256" key="7">
    <source>
        <dbReference type="ARBA" id="ARBA00023224"/>
    </source>
</evidence>
<dbReference type="SUPFAM" id="SSF58104">
    <property type="entry name" value="Methyl-accepting chemotaxis protein (MCP) signaling domain"/>
    <property type="match status" value="1"/>
</dbReference>
<reference evidence="15 16" key="1">
    <citation type="submission" date="2006-02" db="EMBL/GenBank/DDBJ databases">
        <authorList>
            <person name="Pinhassi J."/>
            <person name="Pedros-Alio C."/>
            <person name="Ferriera S."/>
            <person name="Johnson J."/>
            <person name="Kravitz S."/>
            <person name="Halpern A."/>
            <person name="Remington K."/>
            <person name="Beeson K."/>
            <person name="Tran B."/>
            <person name="Rogers Y.-H."/>
            <person name="Friedman R."/>
            <person name="Venter J.C."/>
        </authorList>
    </citation>
    <scope>NUCLEOTIDE SEQUENCE [LARGE SCALE GENOMIC DNA]</scope>
    <source>
        <strain evidence="15 16">MED297</strain>
    </source>
</reference>
<evidence type="ECO:0000259" key="14">
    <source>
        <dbReference type="PROSITE" id="PS50885"/>
    </source>
</evidence>
<keyword evidence="5 12" id="KW-1133">Transmembrane helix</keyword>
<organism evidence="15 16">
    <name type="scientific">Reinekea blandensis MED297</name>
    <dbReference type="NCBI Taxonomy" id="314283"/>
    <lineage>
        <taxon>Bacteria</taxon>
        <taxon>Pseudomonadati</taxon>
        <taxon>Pseudomonadota</taxon>
        <taxon>Gammaproteobacteria</taxon>
        <taxon>Oceanospirillales</taxon>
        <taxon>Saccharospirillaceae</taxon>
        <taxon>Reinekea</taxon>
    </lineage>
</organism>
<dbReference type="InterPro" id="IPR004089">
    <property type="entry name" value="MCPsignal_dom"/>
</dbReference>
<dbReference type="Pfam" id="PF00672">
    <property type="entry name" value="HAMP"/>
    <property type="match status" value="1"/>
</dbReference>
<evidence type="ECO:0000256" key="2">
    <source>
        <dbReference type="ARBA" id="ARBA00022475"/>
    </source>
</evidence>
<sequence>MKPLSVKQKLTFSTAIVVLVLLAAYSFLNYQQAKTRVINSANNDIARVGDNLAGFVADWIEAKRTILDAASGFSEIRSSHNQILEQGQQSGDFLYMYFGTRDGEMIMFPQESLPDDYDPRTRPWYQQATQQNGPILTEPYVDASSGALVLSFAQPTAIGVIAADIAMTQIANEVLDVSLGVSGIAIMVDADNNILIHPDSEQVGQPLNSLMDTTGLGEQVSTLKTDSQPLLGASFAVDGTPWQIIITVDRKEALAELTSLATRSWILSLIIIGLVTLAVSVAIGLLLKPLDALKNALEDIADGDADLTKRLDVISKDEIGHLSTSFNQFVDSIHHLVIDVVDSSAQLLELSQQSNSAASENNLSIQKQQDEITQVAAAIHEMSSTSATVAENARITAESAEEAQKESDNSETNASNNRQRMRSLTEQIDNTTGVISKLNEHAQQINSILTTIQGIAEQTNLLALNAAIEAARAGEQGRGFAVVADEVRSLSQRTHEATGEIQTMIEALGEHTRSAVTQMDTSKTLVEETMSTAEAVSHSQETIKQVITDINHQAVTISEAAREQNTATEEINRITQTIQQESQQLSENVESAYHLSEQLNELGERVQAHLKGFRT</sequence>
<dbReference type="CDD" id="cd06225">
    <property type="entry name" value="HAMP"/>
    <property type="match status" value="1"/>
</dbReference>
<evidence type="ECO:0000256" key="12">
    <source>
        <dbReference type="SAM" id="Phobius"/>
    </source>
</evidence>
<dbReference type="Gene3D" id="1.10.287.950">
    <property type="entry name" value="Methyl-accepting chemotaxis protein"/>
    <property type="match status" value="1"/>
</dbReference>
<dbReference type="Pfam" id="PF00015">
    <property type="entry name" value="MCPsignal"/>
    <property type="match status" value="1"/>
</dbReference>
<evidence type="ECO:0000256" key="4">
    <source>
        <dbReference type="ARBA" id="ARBA00022692"/>
    </source>
</evidence>
<dbReference type="PANTHER" id="PTHR32089:SF117">
    <property type="entry name" value="METHYL ACCEPTING SENSORY TRANSDUCER WITH CACHE_1 SMALL MOLECULE BINDING DOMAIN"/>
    <property type="match status" value="1"/>
</dbReference>
<dbReference type="InterPro" id="IPR003660">
    <property type="entry name" value="HAMP_dom"/>
</dbReference>
<dbReference type="GO" id="GO:0006935">
    <property type="term" value="P:chemotaxis"/>
    <property type="evidence" value="ECO:0007669"/>
    <property type="project" value="UniProtKB-KW"/>
</dbReference>
<keyword evidence="7 9" id="KW-0807">Transducer</keyword>
<dbReference type="SUPFAM" id="SSF103190">
    <property type="entry name" value="Sensory domain-like"/>
    <property type="match status" value="1"/>
</dbReference>
<dbReference type="CDD" id="cd12912">
    <property type="entry name" value="PDC2_MCP_like"/>
    <property type="match status" value="1"/>
</dbReference>
<dbReference type="CDD" id="cd12913">
    <property type="entry name" value="PDC1_MCP_like"/>
    <property type="match status" value="1"/>
</dbReference>
<comment type="similarity">
    <text evidence="8">Belongs to the methyl-accepting chemotaxis (MCP) protein family.</text>
</comment>
<feature type="domain" description="HAMP" evidence="14">
    <location>
        <begin position="284"/>
        <end position="338"/>
    </location>
</feature>
<dbReference type="PROSITE" id="PS50885">
    <property type="entry name" value="HAMP"/>
    <property type="match status" value="1"/>
</dbReference>
<keyword evidence="4 12" id="KW-0812">Transmembrane</keyword>
<dbReference type="PANTHER" id="PTHR32089">
    <property type="entry name" value="METHYL-ACCEPTING CHEMOTAXIS PROTEIN MCPB"/>
    <property type="match status" value="1"/>
</dbReference>
<dbReference type="AlphaFoldDB" id="A4BI81"/>
<evidence type="ECO:0000256" key="9">
    <source>
        <dbReference type="PROSITE-ProRule" id="PRU00284"/>
    </source>
</evidence>
<comment type="subcellular location">
    <subcellularLocation>
        <location evidence="1">Cell membrane</location>
        <topology evidence="1">Multi-pass membrane protein</topology>
    </subcellularLocation>
</comment>
<evidence type="ECO:0000256" key="1">
    <source>
        <dbReference type="ARBA" id="ARBA00004651"/>
    </source>
</evidence>
<dbReference type="InterPro" id="IPR033479">
    <property type="entry name" value="dCache_1"/>
</dbReference>
<dbReference type="OrthoDB" id="2489132at2"/>
<keyword evidence="2" id="KW-1003">Cell membrane</keyword>
<keyword evidence="10" id="KW-0175">Coiled coil</keyword>
<evidence type="ECO:0000313" key="15">
    <source>
        <dbReference type="EMBL" id="EAR08224.1"/>
    </source>
</evidence>
<dbReference type="CDD" id="cd11386">
    <property type="entry name" value="MCP_signal"/>
    <property type="match status" value="1"/>
</dbReference>